<dbReference type="EMBL" id="LAZP02000551">
    <property type="protein sequence ID" value="PFH56569.1"/>
    <property type="molecule type" value="Genomic_DNA"/>
</dbReference>
<evidence type="ECO:0000313" key="4">
    <source>
        <dbReference type="Proteomes" id="UP000037136"/>
    </source>
</evidence>
<gene>
    <name evidence="3" type="ORF">XA68_16323</name>
</gene>
<sequence length="717" mass="80715">MADSEPELFVAIAALVVSIVALLATFMQVIQQYYASASGYSKCNEKVMGGWAKTKSRRFSWEELRYEVQFDAPVIFVSPPTNELGPVRNAPILVLDGTEESKKKTNTTSNVNDSENKMEKKSIHTADNERASWLVLLNAVQDMESASSAWQKDQYRLLTSLGPPGNNRPGLPPKPPSFRDYHTLAVAVQRKRKTWDTIPSSVSRPYATTTICHLVEMMAALGVYWKEFDRNRDRYRAEGNGFMVIGERLRDLGLIFSFQVYGVHCFQHNRVIPVDDVKELCFGFVPTISRETVEHRRLEVPMSSLHMATRRDISETLVAIGCNKNTVRCFTNESGKTTHLFPLSFEIIGMVARTFHINNSCFTYLPNPTPDCWKEKSLSLSKILEAYELYRVLFEEETPGLPRNATIHSRIARHIREILSYQGNTEDILRLQALHSALDDADEVLTARVTDSRRDVANWPGNGKPQGSDTSAGDSSGYDEPRERAQQLRRDVVQDVLRFHIQEVVRLLNESDRSPDGQTLQVPEAPSASSGGRRRTNMDEDALRFEDIDESSPDGHLVFMNVYFRVVREQAVKLARESAEQRLAREEAAKHAHTPAARCASFAGRQRRRNTGETTVSAAKLDPLKLEVPGTTRLQDEDTGSAADGIELGEMSSVATPQSPDGGMKPSLADESVSYDDIWCVLIFRMICWLMLHDFDERDVQVSKSELIGNRMPVYIS</sequence>
<keyword evidence="2" id="KW-1133">Transmembrane helix</keyword>
<evidence type="ECO:0008006" key="5">
    <source>
        <dbReference type="Google" id="ProtNLM"/>
    </source>
</evidence>
<name>A0A2A9P562_OPHUN</name>
<feature type="region of interest" description="Disordered" evidence="1">
    <location>
        <begin position="100"/>
        <end position="124"/>
    </location>
</feature>
<reference evidence="3 4" key="1">
    <citation type="journal article" date="2015" name="BMC Genomics">
        <title>Gene expression during zombie ant biting behavior reflects the complexity underlying fungal parasitic behavioral manipulation.</title>
        <authorList>
            <person name="de Bekker C."/>
            <person name="Ohm R.A."/>
            <person name="Loreto R.G."/>
            <person name="Sebastian A."/>
            <person name="Albert I."/>
            <person name="Merrow M."/>
            <person name="Brachmann A."/>
            <person name="Hughes D.P."/>
        </authorList>
    </citation>
    <scope>NUCLEOTIDE SEQUENCE [LARGE SCALE GENOMIC DNA]</scope>
    <source>
        <strain evidence="3 4">SC16a</strain>
    </source>
</reference>
<reference evidence="3 4" key="2">
    <citation type="journal article" date="2017" name="Sci. Rep.">
        <title>Ant-infecting Ophiocordyceps genomes reveal a high diversity of potential behavioral manipulation genes and a possible major role for enterotoxins.</title>
        <authorList>
            <person name="de Bekker C."/>
            <person name="Ohm R.A."/>
            <person name="Evans H.C."/>
            <person name="Brachmann A."/>
            <person name="Hughes D.P."/>
        </authorList>
    </citation>
    <scope>NUCLEOTIDE SEQUENCE [LARGE SCALE GENOMIC DNA]</scope>
    <source>
        <strain evidence="3 4">SC16a</strain>
    </source>
</reference>
<comment type="caution">
    <text evidence="3">The sequence shown here is derived from an EMBL/GenBank/DDBJ whole genome shotgun (WGS) entry which is preliminary data.</text>
</comment>
<feature type="transmembrane region" description="Helical" evidence="2">
    <location>
        <begin position="7"/>
        <end position="30"/>
    </location>
</feature>
<evidence type="ECO:0000313" key="3">
    <source>
        <dbReference type="EMBL" id="PFH56569.1"/>
    </source>
</evidence>
<feature type="compositionally biased region" description="Polar residues" evidence="1">
    <location>
        <begin position="465"/>
        <end position="474"/>
    </location>
</feature>
<feature type="region of interest" description="Disordered" evidence="1">
    <location>
        <begin position="510"/>
        <end position="536"/>
    </location>
</feature>
<feature type="region of interest" description="Disordered" evidence="1">
    <location>
        <begin position="455"/>
        <end position="486"/>
    </location>
</feature>
<feature type="compositionally biased region" description="Basic and acidic residues" evidence="1">
    <location>
        <begin position="114"/>
        <end position="124"/>
    </location>
</feature>
<protein>
    <recommendedName>
        <fullName evidence="5">Modin</fullName>
    </recommendedName>
</protein>
<dbReference type="AlphaFoldDB" id="A0A2A9P562"/>
<proteinExistence type="predicted"/>
<evidence type="ECO:0000256" key="1">
    <source>
        <dbReference type="SAM" id="MobiDB-lite"/>
    </source>
</evidence>
<accession>A0A2A9P562</accession>
<organism evidence="3 4">
    <name type="scientific">Ophiocordyceps unilateralis</name>
    <name type="common">Zombie-ant fungus</name>
    <name type="synonym">Torrubia unilateralis</name>
    <dbReference type="NCBI Taxonomy" id="268505"/>
    <lineage>
        <taxon>Eukaryota</taxon>
        <taxon>Fungi</taxon>
        <taxon>Dikarya</taxon>
        <taxon>Ascomycota</taxon>
        <taxon>Pezizomycotina</taxon>
        <taxon>Sordariomycetes</taxon>
        <taxon>Hypocreomycetidae</taxon>
        <taxon>Hypocreales</taxon>
        <taxon>Ophiocordycipitaceae</taxon>
        <taxon>Ophiocordyceps</taxon>
    </lineage>
</organism>
<dbReference type="OrthoDB" id="5227693at2759"/>
<dbReference type="Proteomes" id="UP000037136">
    <property type="component" value="Unassembled WGS sequence"/>
</dbReference>
<keyword evidence="4" id="KW-1185">Reference proteome</keyword>
<dbReference type="STRING" id="268505.A0A2A9P562"/>
<keyword evidence="2" id="KW-0472">Membrane</keyword>
<evidence type="ECO:0000256" key="2">
    <source>
        <dbReference type="SAM" id="Phobius"/>
    </source>
</evidence>
<keyword evidence="2" id="KW-0812">Transmembrane</keyword>